<reference evidence="2" key="1">
    <citation type="submission" date="2007-03" db="EMBL/GenBank/DDBJ databases">
        <title>Annotation of Culex pipiens quinquefasciatus.</title>
        <authorList>
            <consortium name="The Broad Institute Genome Sequencing Platform"/>
            <person name="Atkinson P.W."/>
            <person name="Hemingway J."/>
            <person name="Christensen B.M."/>
            <person name="Higgs S."/>
            <person name="Kodira C."/>
            <person name="Hannick L."/>
            <person name="Megy K."/>
            <person name="O'Leary S."/>
            <person name="Pearson M."/>
            <person name="Haas B.J."/>
            <person name="Mauceli E."/>
            <person name="Wortman J.R."/>
            <person name="Lee N.H."/>
            <person name="Guigo R."/>
            <person name="Stanke M."/>
            <person name="Alvarado L."/>
            <person name="Amedeo P."/>
            <person name="Antoine C.H."/>
            <person name="Arensburger P."/>
            <person name="Bidwell S.L."/>
            <person name="Crawford M."/>
            <person name="Camaro F."/>
            <person name="Devon K."/>
            <person name="Engels R."/>
            <person name="Hammond M."/>
            <person name="Howarth C."/>
            <person name="Koehrsen M."/>
            <person name="Lawson D."/>
            <person name="Montgomery P."/>
            <person name="Nene V."/>
            <person name="Nusbaum C."/>
            <person name="Puiu D."/>
            <person name="Romero-Severson J."/>
            <person name="Severson D.W."/>
            <person name="Shumway M."/>
            <person name="Sisk P."/>
            <person name="Stolte C."/>
            <person name="Zeng Q."/>
            <person name="Eisenstadt E."/>
            <person name="Fraser-Liggett C."/>
            <person name="Strausberg R."/>
            <person name="Galagan J."/>
            <person name="Birren B."/>
            <person name="Collins F.H."/>
        </authorList>
    </citation>
    <scope>NUCLEOTIDE SEQUENCE [LARGE SCALE GENOMIC DNA]</scope>
    <source>
        <strain evidence="2">JHB</strain>
    </source>
</reference>
<keyword evidence="4" id="KW-1185">Reference proteome</keyword>
<name>B0WWF0_CULQU</name>
<feature type="compositionally biased region" description="Polar residues" evidence="1">
    <location>
        <begin position="301"/>
        <end position="313"/>
    </location>
</feature>
<dbReference type="AlphaFoldDB" id="B0WWF0"/>
<proteinExistence type="predicted"/>
<dbReference type="KEGG" id="cqu:CpipJ_CPIJ011657"/>
<sequence>MDALVWRISGDGPGGIFRDEICLITPSVGREMVVTLHVVKYWNAHVDQKEFWARNNDVVGGGKLKRGACVLWGGIFNQEICEFRKLLHHLNTRISLPVACLTLLNLSYTLSSVTHLVQDINACPIRVFSFTIANVLLWMVISLTPFFQTDLQVYQSTQNHILNECLCVCMSEAIHSSRALEAPRTTTEHNEVQYLCMSVRSSGGQLQKPTPHTGSSELSPGRLTRFGVQFQVRPMPDRGRTRTGTLELEIPEYRTDGRTVQKLWPPTTLASAEPPVEHRFAVVVREFEDRPRSSFSREELTSTATGPVQSSKS</sequence>
<protein>
    <submittedName>
        <fullName evidence="2 3">Uncharacterized protein</fullName>
    </submittedName>
</protein>
<organism>
    <name type="scientific">Culex quinquefasciatus</name>
    <name type="common">Southern house mosquito</name>
    <name type="synonym">Culex pungens</name>
    <dbReference type="NCBI Taxonomy" id="7176"/>
    <lineage>
        <taxon>Eukaryota</taxon>
        <taxon>Metazoa</taxon>
        <taxon>Ecdysozoa</taxon>
        <taxon>Arthropoda</taxon>
        <taxon>Hexapoda</taxon>
        <taxon>Insecta</taxon>
        <taxon>Pterygota</taxon>
        <taxon>Neoptera</taxon>
        <taxon>Endopterygota</taxon>
        <taxon>Diptera</taxon>
        <taxon>Nematocera</taxon>
        <taxon>Culicoidea</taxon>
        <taxon>Culicidae</taxon>
        <taxon>Culicinae</taxon>
        <taxon>Culicini</taxon>
        <taxon>Culex</taxon>
        <taxon>Culex</taxon>
    </lineage>
</organism>
<evidence type="ECO:0000256" key="1">
    <source>
        <dbReference type="SAM" id="MobiDB-lite"/>
    </source>
</evidence>
<dbReference type="VEuPathDB" id="VectorBase:CPIJ011657"/>
<reference evidence="3" key="2">
    <citation type="submission" date="2020-05" db="UniProtKB">
        <authorList>
            <consortium name="EnsemblMetazoa"/>
        </authorList>
    </citation>
    <scope>IDENTIFICATION</scope>
    <source>
        <strain evidence="3">JHB</strain>
    </source>
</reference>
<dbReference type="HOGENOM" id="CLU_889214_0_0_1"/>
<feature type="compositionally biased region" description="Polar residues" evidence="1">
    <location>
        <begin position="202"/>
        <end position="218"/>
    </location>
</feature>
<dbReference type="InParanoid" id="B0WWF0"/>
<dbReference type="EnsemblMetazoa" id="CPIJ011657-RA">
    <property type="protein sequence ID" value="CPIJ011657-PA"/>
    <property type="gene ID" value="CPIJ011657"/>
</dbReference>
<dbReference type="Proteomes" id="UP000002320">
    <property type="component" value="Unassembled WGS sequence"/>
</dbReference>
<dbReference type="EMBL" id="DS232145">
    <property type="protein sequence ID" value="EDS36042.1"/>
    <property type="molecule type" value="Genomic_DNA"/>
</dbReference>
<evidence type="ECO:0000313" key="4">
    <source>
        <dbReference type="Proteomes" id="UP000002320"/>
    </source>
</evidence>
<evidence type="ECO:0000313" key="2">
    <source>
        <dbReference type="EMBL" id="EDS36042.1"/>
    </source>
</evidence>
<feature type="compositionally biased region" description="Basic and acidic residues" evidence="1">
    <location>
        <begin position="288"/>
        <end position="300"/>
    </location>
</feature>
<dbReference type="PANTHER" id="PTHR38337">
    <property type="entry name" value="AGAP010540-PA"/>
    <property type="match status" value="1"/>
</dbReference>
<evidence type="ECO:0000313" key="3">
    <source>
        <dbReference type="EnsemblMetazoa" id="CPIJ011657-PA"/>
    </source>
</evidence>
<dbReference type="VEuPathDB" id="VectorBase:CQUJHB011085"/>
<dbReference type="OrthoDB" id="6020333at2759"/>
<dbReference type="PANTHER" id="PTHR38337:SF1">
    <property type="entry name" value="GUSTATORY RECEPTOR"/>
    <property type="match status" value="1"/>
</dbReference>
<feature type="region of interest" description="Disordered" evidence="1">
    <location>
        <begin position="202"/>
        <end position="221"/>
    </location>
</feature>
<accession>B0WWF0</accession>
<feature type="region of interest" description="Disordered" evidence="1">
    <location>
        <begin position="288"/>
        <end position="313"/>
    </location>
</feature>
<gene>
    <name evidence="3" type="primary">6044179</name>
    <name evidence="2" type="ORF">CpipJ_CPIJ011657</name>
</gene>